<feature type="domain" description="Heterokaryon incompatibility" evidence="2">
    <location>
        <begin position="283"/>
        <end position="376"/>
    </location>
</feature>
<feature type="compositionally biased region" description="Basic and acidic residues" evidence="1">
    <location>
        <begin position="1"/>
        <end position="15"/>
    </location>
</feature>
<name>A0ABQ9PU40_9PEZI</name>
<evidence type="ECO:0000313" key="5">
    <source>
        <dbReference type="Proteomes" id="UP001169217"/>
    </source>
</evidence>
<evidence type="ECO:0000259" key="2">
    <source>
        <dbReference type="Pfam" id="PF06985"/>
    </source>
</evidence>
<dbReference type="PANTHER" id="PTHR10622:SF10">
    <property type="entry name" value="HET DOMAIN-CONTAINING PROTEIN"/>
    <property type="match status" value="1"/>
</dbReference>
<evidence type="ECO:0000259" key="3">
    <source>
        <dbReference type="Pfam" id="PF26640"/>
    </source>
</evidence>
<dbReference type="EMBL" id="JARUPT010000228">
    <property type="protein sequence ID" value="KAK0374963.1"/>
    <property type="molecule type" value="Genomic_DNA"/>
</dbReference>
<reference evidence="4" key="1">
    <citation type="submission" date="2023-04" db="EMBL/GenBank/DDBJ databases">
        <title>Colletotrichum limetticola genome sequence.</title>
        <authorList>
            <person name="Baroncelli R."/>
        </authorList>
    </citation>
    <scope>NUCLEOTIDE SEQUENCE</scope>
    <source>
        <strain evidence="4">KLA-Anderson</strain>
    </source>
</reference>
<dbReference type="Pfam" id="PF26640">
    <property type="entry name" value="DUF8212"/>
    <property type="match status" value="1"/>
</dbReference>
<dbReference type="PANTHER" id="PTHR10622">
    <property type="entry name" value="HET DOMAIN-CONTAINING PROTEIN"/>
    <property type="match status" value="1"/>
</dbReference>
<gene>
    <name evidence="4" type="ORF">CLIM01_07688</name>
</gene>
<dbReference type="Pfam" id="PF06985">
    <property type="entry name" value="HET"/>
    <property type="match status" value="1"/>
</dbReference>
<evidence type="ECO:0000256" key="1">
    <source>
        <dbReference type="SAM" id="MobiDB-lite"/>
    </source>
</evidence>
<comment type="caution">
    <text evidence="4">The sequence shown here is derived from an EMBL/GenBank/DDBJ whole genome shotgun (WGS) entry which is preliminary data.</text>
</comment>
<sequence length="853" mass="95217">MSDEVRRDDSEEPRPRRQPRGLLPPGLVDLLGPPLKVGAMTGTIGVFSGIAAGIIRDSTPALFAVASGIQWFALGSSYWLSRSVVMAAWGGEEKLSNSSKIRASALAGGTAGMVGGLIRGPKNIIPGVIVFSLIGGTGQAFVNASQGRPEVTEKRKSIFESSWSPLKKLSDDDYRDMIDEKMLRIDAEIALIDEKIVELRAAKAAAPQPPPNDPHAIGYVFQSEQPRLKRFSHISNGVTTQQAFPDVKDFVANRCIHERHAMRLINTSTLQLEDFFDSDLPKYAILSHTWGPEEVTFQEWLLWQEDDLGSRKRSNSKRGFQKIANTCRIARQEGISYVWVDTNCIDKKSSAELSEAINSMFAWYRGASICYVYLEDLEPGGAARADLRQCRWFTRGWTLQELLAPADMTFYDGTWEPIGTKETLAYPIASITGIDVDVLIYPQTLSSACVAKRMSWASSRQTTRTEDTAYCLLGIFQIHMPLLYGEGHEAFRRLQEEIMKVSTDQSLFAWDWTEKTMDPRRDLWVTLLAPHPSAFSGCGQVVKCRTAADDNWSVGKEFTMTNLGLSMTLPLIKTTSSTTVYAAINCRHDIKDHDDTVICIPLWTTSFTSTFGRHRSRPQANLPIPLANVSMPARYATRRQQQQQSGRGSSASVSYFPRFSELPGFKMSRSFHKQVLPVYDAKPDKPPELLFQLFSSNDALESWQVGDDAEADPQEYLQTAAHASKTFANKEVHAFCVNLINHGGGSSSTSSSRNGSRNGNGAGLSRPRRWCLIIMWCEASGWKRVFFREDKGKNLSPPHVRKRFMDFLLETSWFALHGDTATCDGLKVEVGMKHDPPRDGYCPVVPLYFDKDH</sequence>
<dbReference type="Proteomes" id="UP001169217">
    <property type="component" value="Unassembled WGS sequence"/>
</dbReference>
<protein>
    <submittedName>
        <fullName evidence="4">HET domain-containing protein</fullName>
    </submittedName>
</protein>
<feature type="domain" description="DUF8212" evidence="3">
    <location>
        <begin position="490"/>
        <end position="573"/>
    </location>
</feature>
<dbReference type="InterPro" id="IPR010730">
    <property type="entry name" value="HET"/>
</dbReference>
<feature type="region of interest" description="Disordered" evidence="1">
    <location>
        <begin position="1"/>
        <end position="23"/>
    </location>
</feature>
<organism evidence="4 5">
    <name type="scientific">Colletotrichum limetticola</name>
    <dbReference type="NCBI Taxonomy" id="1209924"/>
    <lineage>
        <taxon>Eukaryota</taxon>
        <taxon>Fungi</taxon>
        <taxon>Dikarya</taxon>
        <taxon>Ascomycota</taxon>
        <taxon>Pezizomycotina</taxon>
        <taxon>Sordariomycetes</taxon>
        <taxon>Hypocreomycetidae</taxon>
        <taxon>Glomerellales</taxon>
        <taxon>Glomerellaceae</taxon>
        <taxon>Colletotrichum</taxon>
        <taxon>Colletotrichum acutatum species complex</taxon>
    </lineage>
</organism>
<proteinExistence type="predicted"/>
<accession>A0ABQ9PU40</accession>
<keyword evidence="5" id="KW-1185">Reference proteome</keyword>
<evidence type="ECO:0000313" key="4">
    <source>
        <dbReference type="EMBL" id="KAK0374963.1"/>
    </source>
</evidence>
<feature type="compositionally biased region" description="Low complexity" evidence="1">
    <location>
        <begin position="747"/>
        <end position="763"/>
    </location>
</feature>
<dbReference type="InterPro" id="IPR058525">
    <property type="entry name" value="DUF8212"/>
</dbReference>
<feature type="region of interest" description="Disordered" evidence="1">
    <location>
        <begin position="744"/>
        <end position="763"/>
    </location>
</feature>